<sequence>MEAQQLLPELNDVQYCTDVLQIPVDQSEVSIDRELVLRANSLGIKATLPSLSDSNHSTSSSASQSTDSTSNDQVFSTPSDGTNSAYLTPHSSIFGPPSPDPGAPDSTAKSLRNFNFGPYEKYLARNASALESDRRKSSVGDSSSQSIFSVSTKKSLSGFRSRMKLRKRPSRSMEPGLYVSVLSPLRMHNLQANN</sequence>
<dbReference type="Proteomes" id="UP000829364">
    <property type="component" value="Chromosome 11"/>
</dbReference>
<keyword evidence="3" id="KW-1185">Reference proteome</keyword>
<feature type="compositionally biased region" description="Low complexity" evidence="1">
    <location>
        <begin position="50"/>
        <end position="72"/>
    </location>
</feature>
<feature type="compositionally biased region" description="Basic residues" evidence="1">
    <location>
        <begin position="161"/>
        <end position="170"/>
    </location>
</feature>
<feature type="compositionally biased region" description="Polar residues" evidence="1">
    <location>
        <begin position="139"/>
        <end position="155"/>
    </location>
</feature>
<dbReference type="AlphaFoldDB" id="A0A9Q8QRH2"/>
<proteinExistence type="predicted"/>
<dbReference type="RefSeq" id="XP_047847819.1">
    <property type="nucleotide sequence ID" value="XM_047991806.1"/>
</dbReference>
<dbReference type="GO" id="GO:0061630">
    <property type="term" value="F:ubiquitin protein ligase activity"/>
    <property type="evidence" value="ECO:0007669"/>
    <property type="project" value="UniProtKB-EC"/>
</dbReference>
<dbReference type="GeneID" id="72072037"/>
<keyword evidence="2" id="KW-0808">Transferase</keyword>
<organism evidence="2 3">
    <name type="scientific">Purpureocillium takamizusanense</name>
    <dbReference type="NCBI Taxonomy" id="2060973"/>
    <lineage>
        <taxon>Eukaryota</taxon>
        <taxon>Fungi</taxon>
        <taxon>Dikarya</taxon>
        <taxon>Ascomycota</taxon>
        <taxon>Pezizomycotina</taxon>
        <taxon>Sordariomycetes</taxon>
        <taxon>Hypocreomycetidae</taxon>
        <taxon>Hypocreales</taxon>
        <taxon>Ophiocordycipitaceae</taxon>
        <taxon>Purpureocillium</taxon>
    </lineage>
</organism>
<gene>
    <name evidence="2" type="ORF">JDV02_010092</name>
</gene>
<dbReference type="EC" id="2.3.2.31" evidence="2"/>
<feature type="compositionally biased region" description="Polar residues" evidence="1">
    <location>
        <begin position="73"/>
        <end position="91"/>
    </location>
</feature>
<evidence type="ECO:0000313" key="3">
    <source>
        <dbReference type="Proteomes" id="UP000829364"/>
    </source>
</evidence>
<name>A0A9Q8QRH2_9HYPO</name>
<keyword evidence="2" id="KW-0012">Acyltransferase</keyword>
<feature type="region of interest" description="Disordered" evidence="1">
    <location>
        <begin position="47"/>
        <end position="111"/>
    </location>
</feature>
<evidence type="ECO:0000313" key="2">
    <source>
        <dbReference type="EMBL" id="UNI24338.1"/>
    </source>
</evidence>
<dbReference type="OrthoDB" id="9977870at2759"/>
<feature type="region of interest" description="Disordered" evidence="1">
    <location>
        <begin position="129"/>
        <end position="173"/>
    </location>
</feature>
<protein>
    <submittedName>
        <fullName evidence="2">RBR-type E3 ubiquitin transferase</fullName>
        <ecNumber evidence="2">2.3.2.31</ecNumber>
    </submittedName>
</protein>
<reference evidence="2" key="1">
    <citation type="submission" date="2021-11" db="EMBL/GenBank/DDBJ databases">
        <title>Purpureocillium_takamizusanense_genome.</title>
        <authorList>
            <person name="Nguyen N.-H."/>
        </authorList>
    </citation>
    <scope>NUCLEOTIDE SEQUENCE</scope>
    <source>
        <strain evidence="2">PT3</strain>
    </source>
</reference>
<dbReference type="EMBL" id="CP086364">
    <property type="protein sequence ID" value="UNI24338.1"/>
    <property type="molecule type" value="Genomic_DNA"/>
</dbReference>
<accession>A0A9Q8QRH2</accession>
<dbReference type="KEGG" id="ptkz:JDV02_010092"/>
<evidence type="ECO:0000256" key="1">
    <source>
        <dbReference type="SAM" id="MobiDB-lite"/>
    </source>
</evidence>